<gene>
    <name evidence="6" type="ORF">SAMN04488008_103183</name>
</gene>
<dbReference type="PROSITE" id="PS50893">
    <property type="entry name" value="ABC_TRANSPORTER_2"/>
    <property type="match status" value="1"/>
</dbReference>
<evidence type="ECO:0000313" key="7">
    <source>
        <dbReference type="Proteomes" id="UP000198990"/>
    </source>
</evidence>
<proteinExistence type="inferred from homology"/>
<dbReference type="SMART" id="SM00382">
    <property type="entry name" value="AAA"/>
    <property type="match status" value="1"/>
</dbReference>
<dbReference type="OrthoDB" id="9789994at2"/>
<name>A0A1H7NIF2_9FLAO</name>
<evidence type="ECO:0000256" key="1">
    <source>
        <dbReference type="ARBA" id="ARBA00005417"/>
    </source>
</evidence>
<keyword evidence="3" id="KW-0547">Nucleotide-binding</keyword>
<evidence type="ECO:0000313" key="6">
    <source>
        <dbReference type="EMBL" id="SEL22785.1"/>
    </source>
</evidence>
<dbReference type="GO" id="GO:0016887">
    <property type="term" value="F:ATP hydrolysis activity"/>
    <property type="evidence" value="ECO:0007669"/>
    <property type="project" value="InterPro"/>
</dbReference>
<keyword evidence="4 6" id="KW-0067">ATP-binding</keyword>
<keyword evidence="2" id="KW-0813">Transport</keyword>
<accession>A0A1H7NIF2</accession>
<evidence type="ECO:0000256" key="2">
    <source>
        <dbReference type="ARBA" id="ARBA00022448"/>
    </source>
</evidence>
<dbReference type="RefSeq" id="WP_091622329.1">
    <property type="nucleotide sequence ID" value="NZ_FNZN01000003.1"/>
</dbReference>
<dbReference type="STRING" id="228957.SAMN04488008_103183"/>
<dbReference type="PANTHER" id="PTHR42734">
    <property type="entry name" value="METAL TRANSPORT SYSTEM ATP-BINDING PROTEIN TM_0124-RELATED"/>
    <property type="match status" value="1"/>
</dbReference>
<dbReference type="PANTHER" id="PTHR42734:SF17">
    <property type="entry name" value="METAL TRANSPORT SYSTEM ATP-BINDING PROTEIN TM_0124-RELATED"/>
    <property type="match status" value="1"/>
</dbReference>
<dbReference type="InterPro" id="IPR003439">
    <property type="entry name" value="ABC_transporter-like_ATP-bd"/>
</dbReference>
<sequence>MNHWVIYIDNNSAKKNFIEDFQKGKIPNELIEYQNKKGLLYSPFTLEKLIDEEDKHDHKIISTEIQSLETMSSGEQKKALLHYLLKEKPNFIILDNPFDNLDISFQNELKTILKEYSSHISFIQIASRKADTLSFIQNFGRLTFDTFTEIQDSTFEKQTKKHSFSGLSIPQPLENLASVNNPLVQFKNVSISYGNKKILDNISWTINKGDFWQLTGANGSGKSTILSMITGDNPKAFGQEIFLFGKLKGSGETVWDIKKKIGYYSPAMTNKFKGRHTVENMLISGLTDSVGLYTIPTEVQKRVIKQWLLVLNLHDIKDTYFNKLSTGKQRLVMTARAMVKHPTLLILDEPTTGMDDNSAALLVTLVNKIAQETNTAILFVSHRKEPNLEPKSVYALEIAPSGSIGYITTP</sequence>
<dbReference type="Pfam" id="PF00005">
    <property type="entry name" value="ABC_tran"/>
    <property type="match status" value="1"/>
</dbReference>
<comment type="similarity">
    <text evidence="1">Belongs to the ABC transporter superfamily.</text>
</comment>
<dbReference type="EMBL" id="FNZN01000003">
    <property type="protein sequence ID" value="SEL22785.1"/>
    <property type="molecule type" value="Genomic_DNA"/>
</dbReference>
<dbReference type="InterPro" id="IPR027417">
    <property type="entry name" value="P-loop_NTPase"/>
</dbReference>
<dbReference type="Proteomes" id="UP000198990">
    <property type="component" value="Unassembled WGS sequence"/>
</dbReference>
<evidence type="ECO:0000256" key="4">
    <source>
        <dbReference type="ARBA" id="ARBA00022840"/>
    </source>
</evidence>
<dbReference type="Gene3D" id="3.40.50.300">
    <property type="entry name" value="P-loop containing nucleotide triphosphate hydrolases"/>
    <property type="match status" value="2"/>
</dbReference>
<dbReference type="SUPFAM" id="SSF52540">
    <property type="entry name" value="P-loop containing nucleoside triphosphate hydrolases"/>
    <property type="match status" value="2"/>
</dbReference>
<evidence type="ECO:0000256" key="3">
    <source>
        <dbReference type="ARBA" id="ARBA00022741"/>
    </source>
</evidence>
<organism evidence="6 7">
    <name type="scientific">Maribacter orientalis</name>
    <dbReference type="NCBI Taxonomy" id="228957"/>
    <lineage>
        <taxon>Bacteria</taxon>
        <taxon>Pseudomonadati</taxon>
        <taxon>Bacteroidota</taxon>
        <taxon>Flavobacteriia</taxon>
        <taxon>Flavobacteriales</taxon>
        <taxon>Flavobacteriaceae</taxon>
        <taxon>Maribacter</taxon>
    </lineage>
</organism>
<dbReference type="InterPro" id="IPR050153">
    <property type="entry name" value="Metal_Ion_Import_ABC"/>
</dbReference>
<keyword evidence="7" id="KW-1185">Reference proteome</keyword>
<feature type="domain" description="ABC transporter" evidence="5">
    <location>
        <begin position="184"/>
        <end position="410"/>
    </location>
</feature>
<protein>
    <submittedName>
        <fullName evidence="6">Molybdate transport system ATP-binding protein</fullName>
    </submittedName>
</protein>
<dbReference type="AlphaFoldDB" id="A0A1H7NIF2"/>
<evidence type="ECO:0000259" key="5">
    <source>
        <dbReference type="PROSITE" id="PS50893"/>
    </source>
</evidence>
<dbReference type="InterPro" id="IPR003593">
    <property type="entry name" value="AAA+_ATPase"/>
</dbReference>
<reference evidence="7" key="1">
    <citation type="submission" date="2016-10" db="EMBL/GenBank/DDBJ databases">
        <authorList>
            <person name="Varghese N."/>
            <person name="Submissions S."/>
        </authorList>
    </citation>
    <scope>NUCLEOTIDE SEQUENCE [LARGE SCALE GENOMIC DNA]</scope>
    <source>
        <strain evidence="7">DSM 16471</strain>
    </source>
</reference>
<dbReference type="GO" id="GO:0005524">
    <property type="term" value="F:ATP binding"/>
    <property type="evidence" value="ECO:0007669"/>
    <property type="project" value="UniProtKB-KW"/>
</dbReference>